<feature type="region of interest" description="Disordered" evidence="1">
    <location>
        <begin position="1"/>
        <end position="31"/>
    </location>
</feature>
<protein>
    <submittedName>
        <fullName evidence="2">Uncharacterized protein</fullName>
    </submittedName>
</protein>
<organism evidence="2 3">
    <name type="scientific">Pleurodeles waltl</name>
    <name type="common">Iberian ribbed newt</name>
    <dbReference type="NCBI Taxonomy" id="8319"/>
    <lineage>
        <taxon>Eukaryota</taxon>
        <taxon>Metazoa</taxon>
        <taxon>Chordata</taxon>
        <taxon>Craniata</taxon>
        <taxon>Vertebrata</taxon>
        <taxon>Euteleostomi</taxon>
        <taxon>Amphibia</taxon>
        <taxon>Batrachia</taxon>
        <taxon>Caudata</taxon>
        <taxon>Salamandroidea</taxon>
        <taxon>Salamandridae</taxon>
        <taxon>Pleurodelinae</taxon>
        <taxon>Pleurodeles</taxon>
    </lineage>
</organism>
<keyword evidence="3" id="KW-1185">Reference proteome</keyword>
<dbReference type="Proteomes" id="UP001066276">
    <property type="component" value="Chromosome 12"/>
</dbReference>
<feature type="region of interest" description="Disordered" evidence="1">
    <location>
        <begin position="269"/>
        <end position="299"/>
    </location>
</feature>
<proteinExistence type="predicted"/>
<sequence>MIGSARSSGQDQSGQPKGALQPATQAPNPQLWKMTVGGTRRFPVVSPHKRLPVLNLGRPSVAGPIVGIQGLPGSRPQGSGHAFPREALPKWTPYRAAPGGPRLRVSLSCVVSQPGGIRLRLPSRRPIRRRQMPPADAPGRTSPSGWARFQGQRRVPCPAPSGAAAATQWRTTWAQARTRAHKSVKGRPPGRGRTQVAPPVSAALLLLSNSGSPPAQRATAPPAGRAAASSQPRTARIARGRTPGGQDRTPAVPPSTAVAALRSEYRTARLSASRHRCKVGPSGADPSSVRHARLRGHTP</sequence>
<evidence type="ECO:0000256" key="1">
    <source>
        <dbReference type="SAM" id="MobiDB-lite"/>
    </source>
</evidence>
<evidence type="ECO:0000313" key="2">
    <source>
        <dbReference type="EMBL" id="KAJ1084230.1"/>
    </source>
</evidence>
<dbReference type="EMBL" id="JANPWB010000016">
    <property type="protein sequence ID" value="KAJ1084230.1"/>
    <property type="molecule type" value="Genomic_DNA"/>
</dbReference>
<feature type="region of interest" description="Disordered" evidence="1">
    <location>
        <begin position="128"/>
        <end position="257"/>
    </location>
</feature>
<feature type="compositionally biased region" description="Polar residues" evidence="1">
    <location>
        <begin position="1"/>
        <end position="15"/>
    </location>
</feature>
<accession>A0AAV7L8M5</accession>
<comment type="caution">
    <text evidence="2">The sequence shown here is derived from an EMBL/GenBank/DDBJ whole genome shotgun (WGS) entry which is preliminary data.</text>
</comment>
<dbReference type="AlphaFoldDB" id="A0AAV7L8M5"/>
<reference evidence="2" key="1">
    <citation type="journal article" date="2022" name="bioRxiv">
        <title>Sequencing and chromosome-scale assembly of the giantPleurodeles waltlgenome.</title>
        <authorList>
            <person name="Brown T."/>
            <person name="Elewa A."/>
            <person name="Iarovenko S."/>
            <person name="Subramanian E."/>
            <person name="Araus A.J."/>
            <person name="Petzold A."/>
            <person name="Susuki M."/>
            <person name="Suzuki K.-i.T."/>
            <person name="Hayashi T."/>
            <person name="Toyoda A."/>
            <person name="Oliveira C."/>
            <person name="Osipova E."/>
            <person name="Leigh N.D."/>
            <person name="Simon A."/>
            <person name="Yun M.H."/>
        </authorList>
    </citation>
    <scope>NUCLEOTIDE SEQUENCE</scope>
    <source>
        <strain evidence="2">20211129_DDA</strain>
        <tissue evidence="2">Liver</tissue>
    </source>
</reference>
<feature type="compositionally biased region" description="Low complexity" evidence="1">
    <location>
        <begin position="197"/>
        <end position="233"/>
    </location>
</feature>
<feature type="compositionally biased region" description="Basic residues" evidence="1">
    <location>
        <begin position="290"/>
        <end position="299"/>
    </location>
</feature>
<feature type="compositionally biased region" description="Low complexity" evidence="1">
    <location>
        <begin position="163"/>
        <end position="177"/>
    </location>
</feature>
<evidence type="ECO:0000313" key="3">
    <source>
        <dbReference type="Proteomes" id="UP001066276"/>
    </source>
</evidence>
<name>A0AAV7L8M5_PLEWA</name>
<gene>
    <name evidence="2" type="ORF">NDU88_004382</name>
</gene>
<feature type="compositionally biased region" description="Basic residues" evidence="1">
    <location>
        <begin position="178"/>
        <end position="190"/>
    </location>
</feature>